<comment type="caution">
    <text evidence="2">The sequence shown here is derived from an EMBL/GenBank/DDBJ whole genome shotgun (WGS) entry which is preliminary data.</text>
</comment>
<feature type="transmembrane region" description="Helical" evidence="1">
    <location>
        <begin position="193"/>
        <end position="213"/>
    </location>
</feature>
<protein>
    <recommendedName>
        <fullName evidence="4">FAR-17a/AIG1-like protein</fullName>
    </recommendedName>
</protein>
<keyword evidence="1" id="KW-0472">Membrane</keyword>
<keyword evidence="1" id="KW-0812">Transmembrane</keyword>
<reference evidence="2 3" key="1">
    <citation type="submission" date="2018-03" db="EMBL/GenBank/DDBJ databases">
        <title>Genomic Encyclopedia of Type Strains, Phase III (KMG-III): the genomes of soil and plant-associated and newly described type strains.</title>
        <authorList>
            <person name="Whitman W."/>
        </authorList>
    </citation>
    <scope>NUCLEOTIDE SEQUENCE [LARGE SCALE GENOMIC DNA]</scope>
    <source>
        <strain evidence="2 3">CGMCC 4.7097</strain>
    </source>
</reference>
<dbReference type="NCBIfam" id="NF038065">
    <property type="entry name" value="Pr6Pr"/>
    <property type="match status" value="1"/>
</dbReference>
<feature type="transmembrane region" description="Helical" evidence="1">
    <location>
        <begin position="57"/>
        <end position="78"/>
    </location>
</feature>
<dbReference type="OrthoDB" id="9809977at2"/>
<accession>A0A2P8I757</accession>
<dbReference type="RefSeq" id="WP_106617353.1">
    <property type="nucleotide sequence ID" value="NZ_PYAX01000007.1"/>
</dbReference>
<dbReference type="Proteomes" id="UP000241118">
    <property type="component" value="Unassembled WGS sequence"/>
</dbReference>
<feature type="transmembrane region" description="Helical" evidence="1">
    <location>
        <begin position="12"/>
        <end position="37"/>
    </location>
</feature>
<organism evidence="2 3">
    <name type="scientific">Saccharothrix carnea</name>
    <dbReference type="NCBI Taxonomy" id="1280637"/>
    <lineage>
        <taxon>Bacteria</taxon>
        <taxon>Bacillati</taxon>
        <taxon>Actinomycetota</taxon>
        <taxon>Actinomycetes</taxon>
        <taxon>Pseudonocardiales</taxon>
        <taxon>Pseudonocardiaceae</taxon>
        <taxon>Saccharothrix</taxon>
    </lineage>
</organism>
<dbReference type="AlphaFoldDB" id="A0A2P8I757"/>
<gene>
    <name evidence="2" type="ORF">B0I31_107335</name>
</gene>
<evidence type="ECO:0000256" key="1">
    <source>
        <dbReference type="SAM" id="Phobius"/>
    </source>
</evidence>
<keyword evidence="3" id="KW-1185">Reference proteome</keyword>
<keyword evidence="1" id="KW-1133">Transmembrane helix</keyword>
<evidence type="ECO:0000313" key="2">
    <source>
        <dbReference type="EMBL" id="PSL54277.1"/>
    </source>
</evidence>
<dbReference type="InterPro" id="IPR049713">
    <property type="entry name" value="Pr6Pr-like"/>
</dbReference>
<proteinExistence type="predicted"/>
<dbReference type="EMBL" id="PYAX01000007">
    <property type="protein sequence ID" value="PSL54277.1"/>
    <property type="molecule type" value="Genomic_DNA"/>
</dbReference>
<feature type="transmembrane region" description="Helical" evidence="1">
    <location>
        <begin position="153"/>
        <end position="173"/>
    </location>
</feature>
<evidence type="ECO:0008006" key="4">
    <source>
        <dbReference type="Google" id="ProtNLM"/>
    </source>
</evidence>
<name>A0A2P8I757_SACCR</name>
<feature type="transmembrane region" description="Helical" evidence="1">
    <location>
        <begin position="90"/>
        <end position="112"/>
    </location>
</feature>
<sequence>MSSAPRHTGSRVWHGVLAAVIAASLITQLVLIFTGGADVNTGQAEGHVTLGVRLIRLFSYFTIQSNLFVLYVAITLALDPARDGRGWRVARLDALLGITITGIVFALVLAPLVHHVGIGWWVNAGFHQVSPVLAVLGWLLFGPRPRVDWATAAKALLIWPVLWIAYTFVHGALTDWYPYPFLDATELGFGTALRNALFVLVAAAVLAVVAKALDGKMTAAPVQATGAAAASRRQEA</sequence>
<evidence type="ECO:0000313" key="3">
    <source>
        <dbReference type="Proteomes" id="UP000241118"/>
    </source>
</evidence>
<feature type="transmembrane region" description="Helical" evidence="1">
    <location>
        <begin position="118"/>
        <end position="141"/>
    </location>
</feature>